<dbReference type="GO" id="GO:0006298">
    <property type="term" value="P:mismatch repair"/>
    <property type="evidence" value="ECO:0007669"/>
    <property type="project" value="UniProtKB-UniRule"/>
</dbReference>
<dbReference type="GO" id="GO:0032300">
    <property type="term" value="C:mismatch repair complex"/>
    <property type="evidence" value="ECO:0007669"/>
    <property type="project" value="InterPro"/>
</dbReference>
<dbReference type="Gene3D" id="3.30.1370.100">
    <property type="entry name" value="MutL, C-terminal domain, regulatory subdomain"/>
    <property type="match status" value="1"/>
</dbReference>
<dbReference type="Gene3D" id="3.30.1540.20">
    <property type="entry name" value="MutL, C-terminal domain, dimerisation subdomain"/>
    <property type="match status" value="1"/>
</dbReference>
<evidence type="ECO:0000313" key="9">
    <source>
        <dbReference type="EMBL" id="MQY51729.1"/>
    </source>
</evidence>
<keyword evidence="9" id="KW-0540">Nuclease</keyword>
<dbReference type="EMBL" id="WIXJ01000004">
    <property type="protein sequence ID" value="MQY51729.1"/>
    <property type="molecule type" value="Genomic_DNA"/>
</dbReference>
<name>A0A6L5JWX7_RHOTE</name>
<dbReference type="AlphaFoldDB" id="A0A6L5JWX7"/>
<feature type="compositionally biased region" description="Low complexity" evidence="6">
    <location>
        <begin position="399"/>
        <end position="417"/>
    </location>
</feature>
<protein>
    <recommendedName>
        <fullName evidence="2 5">DNA mismatch repair protein MutL</fullName>
    </recommendedName>
</protein>
<dbReference type="SMART" id="SM00853">
    <property type="entry name" value="MutL_C"/>
    <property type="match status" value="1"/>
</dbReference>
<comment type="function">
    <text evidence="5">This protein is involved in the repair of mismatches in DNA. It is required for dam-dependent methyl-directed DNA mismatch repair. May act as a 'molecular matchmaker', a protein that promotes the formation of a stable complex between two or more DNA-binding proteins in an ATP-dependent manner without itself being part of a final effector complex.</text>
</comment>
<reference evidence="9 10" key="1">
    <citation type="submission" date="2019-10" db="EMBL/GenBank/DDBJ databases">
        <title>Whole-genome sequence of the purple nonsulfur photosynthetic bacterium Rhodocyclus tenuis.</title>
        <authorList>
            <person name="Kyndt J.A."/>
            <person name="Meyer T.E."/>
        </authorList>
    </citation>
    <scope>NUCLEOTIDE SEQUENCE [LARGE SCALE GENOMIC DNA]</scope>
    <source>
        <strain evidence="9 10">DSM 110</strain>
    </source>
</reference>
<dbReference type="InterPro" id="IPR038973">
    <property type="entry name" value="MutL/Mlh/Pms-like"/>
</dbReference>
<comment type="caution">
    <text evidence="9">The sequence shown here is derived from an EMBL/GenBank/DDBJ whole genome shotgun (WGS) entry which is preliminary data.</text>
</comment>
<keyword evidence="4 5" id="KW-0234">DNA repair</keyword>
<dbReference type="CDD" id="cd16926">
    <property type="entry name" value="HATPase_MutL-MLH-PMS-like"/>
    <property type="match status" value="1"/>
</dbReference>
<dbReference type="SMART" id="SM01340">
    <property type="entry name" value="DNA_mis_repair"/>
    <property type="match status" value="1"/>
</dbReference>
<dbReference type="HAMAP" id="MF_00149">
    <property type="entry name" value="DNA_mis_repair"/>
    <property type="match status" value="1"/>
</dbReference>
<gene>
    <name evidence="5 9" type="primary">mutL</name>
    <name evidence="9" type="ORF">GHK24_08080</name>
</gene>
<evidence type="ECO:0000256" key="6">
    <source>
        <dbReference type="SAM" id="MobiDB-lite"/>
    </source>
</evidence>
<organism evidence="9 10">
    <name type="scientific">Rhodocyclus tenuis</name>
    <name type="common">Rhodospirillum tenue</name>
    <dbReference type="NCBI Taxonomy" id="1066"/>
    <lineage>
        <taxon>Bacteria</taxon>
        <taxon>Pseudomonadati</taxon>
        <taxon>Pseudomonadota</taxon>
        <taxon>Betaproteobacteria</taxon>
        <taxon>Rhodocyclales</taxon>
        <taxon>Rhodocyclaceae</taxon>
        <taxon>Rhodocyclus</taxon>
    </lineage>
</organism>
<dbReference type="PROSITE" id="PS00058">
    <property type="entry name" value="DNA_MISMATCH_REPAIR_1"/>
    <property type="match status" value="1"/>
</dbReference>
<keyword evidence="3 5" id="KW-0227">DNA damage</keyword>
<dbReference type="SUPFAM" id="SSF55874">
    <property type="entry name" value="ATPase domain of HSP90 chaperone/DNA topoisomerase II/histidine kinase"/>
    <property type="match status" value="1"/>
</dbReference>
<dbReference type="PANTHER" id="PTHR10073:SF12">
    <property type="entry name" value="DNA MISMATCH REPAIR PROTEIN MLH1"/>
    <property type="match status" value="1"/>
</dbReference>
<keyword evidence="9" id="KW-0255">Endonuclease</keyword>
<accession>A0A6L5JWX7</accession>
<dbReference type="InterPro" id="IPR042121">
    <property type="entry name" value="MutL_C_regsub"/>
</dbReference>
<dbReference type="PANTHER" id="PTHR10073">
    <property type="entry name" value="DNA MISMATCH REPAIR PROTEIN MLH, PMS, MUTL"/>
    <property type="match status" value="1"/>
</dbReference>
<dbReference type="InterPro" id="IPR020667">
    <property type="entry name" value="DNA_mismatch_repair_MutL"/>
</dbReference>
<feature type="domain" description="DNA mismatch repair protein S5" evidence="8">
    <location>
        <begin position="242"/>
        <end position="360"/>
    </location>
</feature>
<dbReference type="InterPro" id="IPR020568">
    <property type="entry name" value="Ribosomal_Su5_D2-typ_SF"/>
</dbReference>
<dbReference type="InterPro" id="IPR014721">
    <property type="entry name" value="Ribsml_uS5_D2-typ_fold_subgr"/>
</dbReference>
<feature type="domain" description="MutL C-terminal dimerisation" evidence="7">
    <location>
        <begin position="510"/>
        <end position="653"/>
    </location>
</feature>
<dbReference type="Gene3D" id="3.30.230.10">
    <property type="match status" value="1"/>
</dbReference>
<dbReference type="GO" id="GO:0004519">
    <property type="term" value="F:endonuclease activity"/>
    <property type="evidence" value="ECO:0007669"/>
    <property type="project" value="UniProtKB-KW"/>
</dbReference>
<evidence type="ECO:0000256" key="3">
    <source>
        <dbReference type="ARBA" id="ARBA00022763"/>
    </source>
</evidence>
<evidence type="ECO:0000259" key="7">
    <source>
        <dbReference type="SMART" id="SM00853"/>
    </source>
</evidence>
<dbReference type="Pfam" id="PF08676">
    <property type="entry name" value="MutL_C"/>
    <property type="match status" value="1"/>
</dbReference>
<dbReference type="InterPro" id="IPR013507">
    <property type="entry name" value="DNA_mismatch_S5_2-like"/>
</dbReference>
<evidence type="ECO:0000256" key="2">
    <source>
        <dbReference type="ARBA" id="ARBA00021975"/>
    </source>
</evidence>
<evidence type="ECO:0000256" key="1">
    <source>
        <dbReference type="ARBA" id="ARBA00006082"/>
    </source>
</evidence>
<dbReference type="CDD" id="cd03482">
    <property type="entry name" value="MutL_Trans_MutL"/>
    <property type="match status" value="1"/>
</dbReference>
<proteinExistence type="inferred from homology"/>
<dbReference type="Pfam" id="PF01119">
    <property type="entry name" value="DNA_mis_repair"/>
    <property type="match status" value="1"/>
</dbReference>
<dbReference type="InterPro" id="IPR037198">
    <property type="entry name" value="MutL_C_sf"/>
</dbReference>
<evidence type="ECO:0000256" key="4">
    <source>
        <dbReference type="ARBA" id="ARBA00023204"/>
    </source>
</evidence>
<dbReference type="GO" id="GO:0016887">
    <property type="term" value="F:ATP hydrolysis activity"/>
    <property type="evidence" value="ECO:0007669"/>
    <property type="project" value="InterPro"/>
</dbReference>
<evidence type="ECO:0000256" key="5">
    <source>
        <dbReference type="HAMAP-Rule" id="MF_00149"/>
    </source>
</evidence>
<dbReference type="SUPFAM" id="SSF118116">
    <property type="entry name" value="DNA mismatch repair protein MutL"/>
    <property type="match status" value="1"/>
</dbReference>
<dbReference type="NCBIfam" id="NF000949">
    <property type="entry name" value="PRK00095.1-2"/>
    <property type="match status" value="1"/>
</dbReference>
<dbReference type="InterPro" id="IPR014790">
    <property type="entry name" value="MutL_C"/>
</dbReference>
<keyword evidence="9" id="KW-0378">Hydrolase</keyword>
<dbReference type="OrthoDB" id="9763467at2"/>
<dbReference type="GO" id="GO:0030983">
    <property type="term" value="F:mismatched DNA binding"/>
    <property type="evidence" value="ECO:0007669"/>
    <property type="project" value="InterPro"/>
</dbReference>
<dbReference type="InterPro" id="IPR002099">
    <property type="entry name" value="MutL/Mlh/PMS"/>
</dbReference>
<evidence type="ECO:0000313" key="10">
    <source>
        <dbReference type="Proteomes" id="UP000480275"/>
    </source>
</evidence>
<feature type="region of interest" description="Disordered" evidence="6">
    <location>
        <begin position="377"/>
        <end position="454"/>
    </location>
</feature>
<dbReference type="Proteomes" id="UP000480275">
    <property type="component" value="Unassembled WGS sequence"/>
</dbReference>
<feature type="region of interest" description="Disordered" evidence="6">
    <location>
        <begin position="478"/>
        <end position="500"/>
    </location>
</feature>
<dbReference type="FunFam" id="3.30.565.10:FF:000003">
    <property type="entry name" value="DNA mismatch repair endonuclease MutL"/>
    <property type="match status" value="1"/>
</dbReference>
<comment type="similarity">
    <text evidence="1 5">Belongs to the DNA mismatch repair MutL/HexB family.</text>
</comment>
<dbReference type="Pfam" id="PF13589">
    <property type="entry name" value="HATPase_c_3"/>
    <property type="match status" value="1"/>
</dbReference>
<evidence type="ECO:0000259" key="8">
    <source>
        <dbReference type="SMART" id="SM01340"/>
    </source>
</evidence>
<sequence>MSELPETSPATNATCASDLSPAAAVFAATSSPATPCRPIQCLPDLLISQIAAGEVVERPSAALKELLENALDAGATSLNIQLEGGGVDLIRVIDNGGGIARDELALALTRHATSKIASLDDLERVGTLGFRGEALASIAAVAELVITSRRADAAHAWCLRADVASGEPEPAAHAIGTRIEVRDLYRNTPARRKFLKSEATEYAHCVDAVRRIALAYPEVAFTVSHNGRAGLHLPAGDATTRAASLLGDDFIDASHTVDVAAGGLRLRGRVGLPTLARTRADAQYCYVNGRFVRDKLLAHALREAYRDQLHGSRQPAYCVFIDIDPTEVDVNVHPAKTEVRFRDARAVHQFVFHAVQRALAATPSAMLAARTSDLAATERASPNASGASQRPPVATPLGASAIPAAPPSASTTAARPPYTLPLYPHADTSPRHAPTAPSTSRDYAAAVEREHSRPRVAEPAAAAYLAFAAAATARPAASTAASTGGDDERHPAADADNTQVGEAAPPLGYALAQLHGIYLLAQNAQGLILVDMHAAHERILYERLKTAFDGRPPATQALLIPAVFGADPLSVAAAEEYGDTLAELGFDIAPLGPTQLAVRGVPAMLTRADPAALARAVLAELREHGVSQLAGARRNELLATMACHGAVRAHRPLTLPEMNALLRQMEATERGGECNHGRPTWTALSLSELDRLFLRGR</sequence>
<dbReference type="GO" id="GO:0140664">
    <property type="term" value="F:ATP-dependent DNA damage sensor activity"/>
    <property type="evidence" value="ECO:0007669"/>
    <property type="project" value="InterPro"/>
</dbReference>
<dbReference type="SUPFAM" id="SSF54211">
    <property type="entry name" value="Ribosomal protein S5 domain 2-like"/>
    <property type="match status" value="1"/>
</dbReference>
<dbReference type="GO" id="GO:0005524">
    <property type="term" value="F:ATP binding"/>
    <property type="evidence" value="ECO:0007669"/>
    <property type="project" value="InterPro"/>
</dbReference>
<dbReference type="InterPro" id="IPR036890">
    <property type="entry name" value="HATPase_C_sf"/>
</dbReference>
<dbReference type="NCBIfam" id="TIGR00585">
    <property type="entry name" value="mutl"/>
    <property type="match status" value="1"/>
</dbReference>
<dbReference type="InterPro" id="IPR042120">
    <property type="entry name" value="MutL_C_dimsub"/>
</dbReference>
<dbReference type="InterPro" id="IPR014762">
    <property type="entry name" value="DNA_mismatch_repair_CS"/>
</dbReference>
<dbReference type="Gene3D" id="3.30.565.10">
    <property type="entry name" value="Histidine kinase-like ATPase, C-terminal domain"/>
    <property type="match status" value="1"/>
</dbReference>